<comment type="caution">
    <text evidence="1">The sequence shown here is derived from an EMBL/GenBank/DDBJ whole genome shotgun (WGS) entry which is preliminary data.</text>
</comment>
<dbReference type="AlphaFoldDB" id="A0A7V7TWQ0"/>
<dbReference type="EMBL" id="VZDO01000008">
    <property type="protein sequence ID" value="KAB0679840.1"/>
    <property type="molecule type" value="Genomic_DNA"/>
</dbReference>
<dbReference type="RefSeq" id="WP_150969960.1">
    <property type="nucleotide sequence ID" value="NZ_VZDO01000008.1"/>
</dbReference>
<name>A0A7V7TWQ0_9HYPH</name>
<reference evidence="1 2" key="1">
    <citation type="submission" date="2019-09" db="EMBL/GenBank/DDBJ databases">
        <title>YIM 132180 draft genome.</title>
        <authorList>
            <person name="Zhang K."/>
        </authorList>
    </citation>
    <scope>NUCLEOTIDE SEQUENCE [LARGE SCALE GENOMIC DNA]</scope>
    <source>
        <strain evidence="1 2">YIM 132180</strain>
    </source>
</reference>
<protein>
    <submittedName>
        <fullName evidence="1">Uncharacterized protein</fullName>
    </submittedName>
</protein>
<accession>A0A7V7TWQ0</accession>
<sequence>MDNEISEALAAALFTPERETASYAMELGGGTLDIVRASRGGPVTLTLTMPGAEAAEPELERAWLEANWLRRQHDGVVAAADAEGRMVFGMILANDTVSGERLEAAAAALLAAADPGTEPPPPPAEAAAFESDLVWIKL</sequence>
<gene>
    <name evidence="1" type="ORF">F6X38_11480</name>
</gene>
<proteinExistence type="predicted"/>
<organism evidence="1 2">
    <name type="scientific">Plantimonas leprariae</name>
    <dbReference type="NCBI Taxonomy" id="2615207"/>
    <lineage>
        <taxon>Bacteria</taxon>
        <taxon>Pseudomonadati</taxon>
        <taxon>Pseudomonadota</taxon>
        <taxon>Alphaproteobacteria</taxon>
        <taxon>Hyphomicrobiales</taxon>
        <taxon>Aurantimonadaceae</taxon>
        <taxon>Plantimonas</taxon>
    </lineage>
</organism>
<dbReference type="Proteomes" id="UP000432089">
    <property type="component" value="Unassembled WGS sequence"/>
</dbReference>
<keyword evidence="2" id="KW-1185">Reference proteome</keyword>
<evidence type="ECO:0000313" key="2">
    <source>
        <dbReference type="Proteomes" id="UP000432089"/>
    </source>
</evidence>
<evidence type="ECO:0000313" key="1">
    <source>
        <dbReference type="EMBL" id="KAB0679840.1"/>
    </source>
</evidence>